<evidence type="ECO:0000313" key="5">
    <source>
        <dbReference type="Proteomes" id="UP000260665"/>
    </source>
</evidence>
<dbReference type="InterPro" id="IPR036388">
    <property type="entry name" value="WH-like_DNA-bd_sf"/>
</dbReference>
<organism evidence="4 5">
    <name type="scientific">Rhodoferax lacus</name>
    <dbReference type="NCBI Taxonomy" id="2184758"/>
    <lineage>
        <taxon>Bacteria</taxon>
        <taxon>Pseudomonadati</taxon>
        <taxon>Pseudomonadota</taxon>
        <taxon>Betaproteobacteria</taxon>
        <taxon>Burkholderiales</taxon>
        <taxon>Comamonadaceae</taxon>
        <taxon>Rhodoferax</taxon>
    </lineage>
</organism>
<dbReference type="PROSITE" id="PS51755">
    <property type="entry name" value="OMPR_PHOB"/>
    <property type="match status" value="1"/>
</dbReference>
<accession>A0A3E1RGA1</accession>
<dbReference type="EMBL" id="QFZK01000001">
    <property type="protein sequence ID" value="RFO98389.1"/>
    <property type="molecule type" value="Genomic_DNA"/>
</dbReference>
<feature type="domain" description="OmpR/PhoB-type" evidence="3">
    <location>
        <begin position="2"/>
        <end position="98"/>
    </location>
</feature>
<gene>
    <name evidence="4" type="ORF">DIC66_00335</name>
</gene>
<dbReference type="GO" id="GO:0000160">
    <property type="term" value="P:phosphorelay signal transduction system"/>
    <property type="evidence" value="ECO:0007669"/>
    <property type="project" value="InterPro"/>
</dbReference>
<dbReference type="OrthoDB" id="9811542at2"/>
<evidence type="ECO:0000256" key="1">
    <source>
        <dbReference type="ARBA" id="ARBA00023125"/>
    </source>
</evidence>
<dbReference type="SUPFAM" id="SSF46894">
    <property type="entry name" value="C-terminal effector domain of the bipartite response regulators"/>
    <property type="match status" value="1"/>
</dbReference>
<dbReference type="SMART" id="SM00862">
    <property type="entry name" value="Trans_reg_C"/>
    <property type="match status" value="1"/>
</dbReference>
<dbReference type="Gene3D" id="1.25.40.10">
    <property type="entry name" value="Tetratricopeptide repeat domain"/>
    <property type="match status" value="2"/>
</dbReference>
<dbReference type="Pfam" id="PF00486">
    <property type="entry name" value="Trans_reg_C"/>
    <property type="match status" value="1"/>
</dbReference>
<keyword evidence="1 2" id="KW-0238">DNA-binding</keyword>
<evidence type="ECO:0000256" key="2">
    <source>
        <dbReference type="PROSITE-ProRule" id="PRU01091"/>
    </source>
</evidence>
<dbReference type="GO" id="GO:0003677">
    <property type="term" value="F:DNA binding"/>
    <property type="evidence" value="ECO:0007669"/>
    <property type="project" value="UniProtKB-UniRule"/>
</dbReference>
<evidence type="ECO:0000259" key="3">
    <source>
        <dbReference type="PROSITE" id="PS51755"/>
    </source>
</evidence>
<dbReference type="Pfam" id="PF13432">
    <property type="entry name" value="TPR_16"/>
    <property type="match status" value="1"/>
</dbReference>
<dbReference type="InterPro" id="IPR016032">
    <property type="entry name" value="Sig_transdc_resp-reg_C-effctor"/>
</dbReference>
<dbReference type="SUPFAM" id="SSF48452">
    <property type="entry name" value="TPR-like"/>
    <property type="match status" value="1"/>
</dbReference>
<dbReference type="GO" id="GO:0006355">
    <property type="term" value="P:regulation of DNA-templated transcription"/>
    <property type="evidence" value="ECO:0007669"/>
    <property type="project" value="InterPro"/>
</dbReference>
<dbReference type="Proteomes" id="UP000260665">
    <property type="component" value="Unassembled WGS sequence"/>
</dbReference>
<name>A0A3E1RGA1_9BURK</name>
<dbReference type="PANTHER" id="PTHR12558">
    <property type="entry name" value="CELL DIVISION CYCLE 16,23,27"/>
    <property type="match status" value="1"/>
</dbReference>
<comment type="caution">
    <text evidence="4">The sequence shown here is derived from an EMBL/GenBank/DDBJ whole genome shotgun (WGS) entry which is preliminary data.</text>
</comment>
<feature type="DNA-binding region" description="OmpR/PhoB-type" evidence="2">
    <location>
        <begin position="2"/>
        <end position="98"/>
    </location>
</feature>
<dbReference type="RefSeq" id="WP_117172945.1">
    <property type="nucleotide sequence ID" value="NZ_QFZK01000001.1"/>
</dbReference>
<proteinExistence type="predicted"/>
<sequence length="438" mass="47681">MTTLYKFANYTFDAHAGLVFDGQPVHLPPKEKGLLQALLMARGQIVRKEDLMVKVWGTNETSDESISRTVYRLRVAMQSSGGPEVVETVYNSGFRITAVVREATMKESSSLNALTHSLRPNAIAALISAREFLARQSAGDIEAAANAVRLAISLDPSYSAAWSTLAEIRVTQAVRSLRPPREAGWLAKEAAQTALNIDPQSASALAILGWVRVMIDQDSERGMDDLDRAIAIDPDYWVANLLRGWALQAAGRLEESVVMMRRTLELNSVSHAVNSILALYLMYAGRNAEALELALDLAKIFPTVDNSQGIASILASVNSMHDEAVAFGMEAVELSPHTPLMQCPLASALAFAGRHDEARVVLKAIEESTLPQPSAGMAPAYLALGDRSRAIALLQDASERGIPQFAWTRNDPRLAPLHGDPVVERIWARIWTAQHAIA</sequence>
<dbReference type="InterPro" id="IPR011990">
    <property type="entry name" value="TPR-like_helical_dom_sf"/>
</dbReference>
<reference evidence="4 5" key="1">
    <citation type="submission" date="2018-05" db="EMBL/GenBank/DDBJ databases">
        <title>Rhodoferax soyangensis sp.nov., isolated from an oligotrophic freshwater lake.</title>
        <authorList>
            <person name="Park M."/>
        </authorList>
    </citation>
    <scope>NUCLEOTIDE SEQUENCE [LARGE SCALE GENOMIC DNA]</scope>
    <source>
        <strain evidence="4 5">IMCC26218</strain>
    </source>
</reference>
<dbReference type="Gene3D" id="1.10.10.10">
    <property type="entry name" value="Winged helix-like DNA-binding domain superfamily/Winged helix DNA-binding domain"/>
    <property type="match status" value="1"/>
</dbReference>
<dbReference type="CDD" id="cd00383">
    <property type="entry name" value="trans_reg_C"/>
    <property type="match status" value="1"/>
</dbReference>
<dbReference type="PANTHER" id="PTHR12558:SF33">
    <property type="entry name" value="BLL7664 PROTEIN"/>
    <property type="match status" value="1"/>
</dbReference>
<dbReference type="AlphaFoldDB" id="A0A3E1RGA1"/>
<evidence type="ECO:0000313" key="4">
    <source>
        <dbReference type="EMBL" id="RFO98389.1"/>
    </source>
</evidence>
<dbReference type="InterPro" id="IPR001867">
    <property type="entry name" value="OmpR/PhoB-type_DNA-bd"/>
</dbReference>
<protein>
    <recommendedName>
        <fullName evidence="3">OmpR/PhoB-type domain-containing protein</fullName>
    </recommendedName>
</protein>
<keyword evidence="5" id="KW-1185">Reference proteome</keyword>